<proteinExistence type="predicted"/>
<comment type="caution">
    <text evidence="2">The sequence shown here is derived from an EMBL/GenBank/DDBJ whole genome shotgun (WGS) entry which is preliminary data.</text>
</comment>
<dbReference type="AlphaFoldDB" id="A0A919FPH9"/>
<dbReference type="Proteomes" id="UP000603708">
    <property type="component" value="Unassembled WGS sequence"/>
</dbReference>
<feature type="compositionally biased region" description="Low complexity" evidence="1">
    <location>
        <begin position="1"/>
        <end position="22"/>
    </location>
</feature>
<name>A0A919FPH9_9ACTN</name>
<evidence type="ECO:0000313" key="3">
    <source>
        <dbReference type="Proteomes" id="UP000603708"/>
    </source>
</evidence>
<keyword evidence="3" id="KW-1185">Reference proteome</keyword>
<organism evidence="2 3">
    <name type="scientific">Streptomyces sulfonofaciens</name>
    <dbReference type="NCBI Taxonomy" id="68272"/>
    <lineage>
        <taxon>Bacteria</taxon>
        <taxon>Bacillati</taxon>
        <taxon>Actinomycetota</taxon>
        <taxon>Actinomycetes</taxon>
        <taxon>Kitasatosporales</taxon>
        <taxon>Streptomycetaceae</taxon>
        <taxon>Streptomyces</taxon>
    </lineage>
</organism>
<evidence type="ECO:0000313" key="2">
    <source>
        <dbReference type="EMBL" id="GHH69270.1"/>
    </source>
</evidence>
<protein>
    <submittedName>
        <fullName evidence="2">Uncharacterized protein</fullName>
    </submittedName>
</protein>
<sequence length="141" mass="14683">MPSSGSSRNATASSAGSASVTGTRDRDRLRPGSRVRTPSRVRTGSRDRTGLRRGPAVRPDRTRSRAAPPPALSALLALPEPGPCGAPPVAAAPGAFAGPPAEGAREAVCPRSWRGVRSSRMRATVLRLLEARVAQECLRPA</sequence>
<reference evidence="2" key="1">
    <citation type="journal article" date="2014" name="Int. J. Syst. Evol. Microbiol.">
        <title>Complete genome sequence of Corynebacterium casei LMG S-19264T (=DSM 44701T), isolated from a smear-ripened cheese.</title>
        <authorList>
            <consortium name="US DOE Joint Genome Institute (JGI-PGF)"/>
            <person name="Walter F."/>
            <person name="Albersmeier A."/>
            <person name="Kalinowski J."/>
            <person name="Ruckert C."/>
        </authorList>
    </citation>
    <scope>NUCLEOTIDE SEQUENCE</scope>
    <source>
        <strain evidence="2">JCM 5069</strain>
    </source>
</reference>
<evidence type="ECO:0000256" key="1">
    <source>
        <dbReference type="SAM" id="MobiDB-lite"/>
    </source>
</evidence>
<accession>A0A919FPH9</accession>
<dbReference type="EMBL" id="BNCD01000001">
    <property type="protein sequence ID" value="GHH69270.1"/>
    <property type="molecule type" value="Genomic_DNA"/>
</dbReference>
<reference evidence="2" key="2">
    <citation type="submission" date="2020-09" db="EMBL/GenBank/DDBJ databases">
        <authorList>
            <person name="Sun Q."/>
            <person name="Ohkuma M."/>
        </authorList>
    </citation>
    <scope>NUCLEOTIDE SEQUENCE</scope>
    <source>
        <strain evidence="2">JCM 5069</strain>
    </source>
</reference>
<feature type="region of interest" description="Disordered" evidence="1">
    <location>
        <begin position="1"/>
        <end position="71"/>
    </location>
</feature>
<gene>
    <name evidence="2" type="ORF">GCM10018793_01470</name>
</gene>